<feature type="region of interest" description="Disordered" evidence="2">
    <location>
        <begin position="774"/>
        <end position="802"/>
    </location>
</feature>
<feature type="compositionally biased region" description="Acidic residues" evidence="2">
    <location>
        <begin position="580"/>
        <end position="596"/>
    </location>
</feature>
<evidence type="ECO:0000313" key="4">
    <source>
        <dbReference type="Proteomes" id="UP001642720"/>
    </source>
</evidence>
<keyword evidence="1" id="KW-0175">Coiled coil</keyword>
<feature type="compositionally biased region" description="Low complexity" evidence="2">
    <location>
        <begin position="647"/>
        <end position="664"/>
    </location>
</feature>
<keyword evidence="4" id="KW-1185">Reference proteome</keyword>
<dbReference type="Proteomes" id="UP001642720">
    <property type="component" value="Unassembled WGS sequence"/>
</dbReference>
<feature type="compositionally biased region" description="Basic and acidic residues" evidence="2">
    <location>
        <begin position="597"/>
        <end position="607"/>
    </location>
</feature>
<feature type="region of interest" description="Disordered" evidence="2">
    <location>
        <begin position="160"/>
        <end position="193"/>
    </location>
</feature>
<feature type="compositionally biased region" description="Gly residues" evidence="2">
    <location>
        <begin position="353"/>
        <end position="367"/>
    </location>
</feature>
<dbReference type="EMBL" id="PPTA01000005">
    <property type="protein sequence ID" value="TFB03478.1"/>
    <property type="molecule type" value="Genomic_DNA"/>
</dbReference>
<organism evidence="3 4">
    <name type="scientific">Trichoderma ghanense</name>
    <dbReference type="NCBI Taxonomy" id="65468"/>
    <lineage>
        <taxon>Eukaryota</taxon>
        <taxon>Fungi</taxon>
        <taxon>Dikarya</taxon>
        <taxon>Ascomycota</taxon>
        <taxon>Pezizomycotina</taxon>
        <taxon>Sordariomycetes</taxon>
        <taxon>Hypocreomycetidae</taxon>
        <taxon>Hypocreales</taxon>
        <taxon>Hypocreaceae</taxon>
        <taxon>Trichoderma</taxon>
    </lineage>
</organism>
<comment type="caution">
    <text evidence="3">The sequence shown here is derived from an EMBL/GenBank/DDBJ whole genome shotgun (WGS) entry which is preliminary data.</text>
</comment>
<feature type="compositionally biased region" description="Basic and acidic residues" evidence="2">
    <location>
        <begin position="720"/>
        <end position="733"/>
    </location>
</feature>
<feature type="region of interest" description="Disordered" evidence="2">
    <location>
        <begin position="1"/>
        <end position="26"/>
    </location>
</feature>
<feature type="region of interest" description="Disordered" evidence="2">
    <location>
        <begin position="577"/>
        <end position="669"/>
    </location>
</feature>
<feature type="compositionally biased region" description="Polar residues" evidence="2">
    <location>
        <begin position="738"/>
        <end position="751"/>
    </location>
</feature>
<sequence length="822" mass="88474">MSRRSGLWDSHARAESSTSQFKRESRSSLWEYPVAFAPSGAAAFRLSSAAYCLSSNANGNHRTPGKSSMSGTGGSTMNGPAPGPSNGNGDVKGKGKAPAVSHDMPLLDAGSLPPLASTIAPFLSAGRHSDSFTIQEYDGAFIQPLNRGHTPALPVPDLMSPSAPGHRASDPRSSAPFGGWPSRELPSFFGPQGAGHDGPECRCSICTSGPQAMCFQQQLAQQQASINAVWDAERTRLEAYRSRVEDLVRQEGRIILDHYRQGWDEERNRLQSEITALRNTIKGLEDGHLQLCEDHRKLWVENLKLEEDNSRLRDALSEPRNAPDQAQRGVEGTTVHHGNVQPIFTNPFELAGSGQGGRPSGHNGGRGYRSSWSAWTDPTSSSTPFARSSWPVQAPTRATSRSPPPPAATLASLGSARIELPSERCVPMSPQPEYGSRISSPVFPLYSASPTPARSDSPMTYCPASPNLARSDSPSTYCPASPDLAHLESPAPFCPASPKLLRSDSPIPFRPASPTLMRSPKRRLSVIDVNEVDAGLDGISLRADTIRRTTFAEGTMEGAPPSKRQRSLSQEYCIVNNLSDDNDDDDDEEEEEGEEEGGGRDKEEVRRLKMHAGNTPPRSPLVRHNQGSPIPLTPSSPPEGKPAMVGDVAMAESVSSASEGSGDVPLEGPLMIQNDAAEDESFLAALNEKLEPISQGVDALPRAVQPPIKMPAPVSAMRGGRLDIRRLDPDGAPRPEGLNTSNPLSNEDNGSDQIRIYLGEIFAKEQEACVKTEQPAFPLKMQDVKSNDDDDDEYSDDAKGAEADVPIKFKSTSNFGAPFGRM</sequence>
<evidence type="ECO:0000256" key="1">
    <source>
        <dbReference type="SAM" id="Coils"/>
    </source>
</evidence>
<gene>
    <name evidence="3" type="ORF">CCMA1212_004741</name>
</gene>
<accession>A0ABY2H960</accession>
<name>A0ABY2H960_9HYPO</name>
<feature type="coiled-coil region" evidence="1">
    <location>
        <begin position="260"/>
        <end position="287"/>
    </location>
</feature>
<proteinExistence type="predicted"/>
<feature type="compositionally biased region" description="Polar residues" evidence="2">
    <location>
        <begin position="370"/>
        <end position="386"/>
    </location>
</feature>
<reference evidence="3 4" key="1">
    <citation type="submission" date="2018-01" db="EMBL/GenBank/DDBJ databases">
        <title>Genome characterization of the sugarcane-associated fungus Trichoderma ghanense CCMA-1212 and their application in lignocelulose bioconversion.</title>
        <authorList>
            <person name="Steindorff A.S."/>
            <person name="Mendes T.D."/>
            <person name="Vilela E.S.D."/>
            <person name="Rodrigues D.S."/>
            <person name="Formighieri E.F."/>
            <person name="Melo I.S."/>
            <person name="Favaro L.C.L."/>
        </authorList>
    </citation>
    <scope>NUCLEOTIDE SEQUENCE [LARGE SCALE GENOMIC DNA]</scope>
    <source>
        <strain evidence="3 4">CCMA-1212</strain>
    </source>
</reference>
<feature type="compositionally biased region" description="Low complexity" evidence="2">
    <location>
        <begin position="77"/>
        <end position="89"/>
    </location>
</feature>
<feature type="region of interest" description="Disordered" evidence="2">
    <location>
        <begin position="314"/>
        <end position="410"/>
    </location>
</feature>
<feature type="region of interest" description="Disordered" evidence="2">
    <location>
        <begin position="57"/>
        <end position="100"/>
    </location>
</feature>
<evidence type="ECO:0000313" key="3">
    <source>
        <dbReference type="EMBL" id="TFB03478.1"/>
    </source>
</evidence>
<feature type="region of interest" description="Disordered" evidence="2">
    <location>
        <begin position="707"/>
        <end position="751"/>
    </location>
</feature>
<dbReference type="RefSeq" id="XP_073559679.1">
    <property type="nucleotide sequence ID" value="XM_073702033.1"/>
</dbReference>
<protein>
    <submittedName>
        <fullName evidence="3">Uncharacterized protein</fullName>
    </submittedName>
</protein>
<evidence type="ECO:0000256" key="2">
    <source>
        <dbReference type="SAM" id="MobiDB-lite"/>
    </source>
</evidence>
<feature type="compositionally biased region" description="Pro residues" evidence="2">
    <location>
        <begin position="631"/>
        <end position="640"/>
    </location>
</feature>
<dbReference type="GeneID" id="300576483"/>